<proteinExistence type="predicted"/>
<comment type="caution">
    <text evidence="1">The sequence shown here is derived from an EMBL/GenBank/DDBJ whole genome shotgun (WGS) entry which is preliminary data.</text>
</comment>
<sequence>MFVKMYQYHISLDKVDEYLYIQQQAKRLYNKYIRYQSTHLNSNKDRTKWIELSIYESEEVYQSSITFINQEKEIQSLYRQFESIVIDRSEIKEEDFTKYQL</sequence>
<name>A0ABS2T170_9BACI</name>
<organism evidence="1 2">
    <name type="scientific">Shouchella xiaoxiensis</name>
    <dbReference type="NCBI Taxonomy" id="766895"/>
    <lineage>
        <taxon>Bacteria</taxon>
        <taxon>Bacillati</taxon>
        <taxon>Bacillota</taxon>
        <taxon>Bacilli</taxon>
        <taxon>Bacillales</taxon>
        <taxon>Bacillaceae</taxon>
        <taxon>Shouchella</taxon>
    </lineage>
</organism>
<accession>A0ABS2T170</accession>
<reference evidence="1" key="1">
    <citation type="submission" date="2021-01" db="EMBL/GenBank/DDBJ databases">
        <title>Genomic Encyclopedia of Type Strains, Phase IV (KMG-IV): sequencing the most valuable type-strain genomes for metagenomic binning, comparative biology and taxonomic classification.</title>
        <authorList>
            <person name="Goeker M."/>
        </authorList>
    </citation>
    <scope>NUCLEOTIDE SEQUENCE</scope>
    <source>
        <strain evidence="1">DSM 21943</strain>
    </source>
</reference>
<evidence type="ECO:0008006" key="3">
    <source>
        <dbReference type="Google" id="ProtNLM"/>
    </source>
</evidence>
<dbReference type="RefSeq" id="WP_204468897.1">
    <property type="nucleotide sequence ID" value="NZ_JAFBCV010000020.1"/>
</dbReference>
<evidence type="ECO:0000313" key="2">
    <source>
        <dbReference type="Proteomes" id="UP001179280"/>
    </source>
</evidence>
<protein>
    <recommendedName>
        <fullName evidence="3">Antibiotic biosynthesis monooxygenase</fullName>
    </recommendedName>
</protein>
<gene>
    <name evidence="1" type="ORF">JOC54_004300</name>
</gene>
<keyword evidence="2" id="KW-1185">Reference proteome</keyword>
<dbReference type="Proteomes" id="UP001179280">
    <property type="component" value="Unassembled WGS sequence"/>
</dbReference>
<evidence type="ECO:0000313" key="1">
    <source>
        <dbReference type="EMBL" id="MBM7841001.1"/>
    </source>
</evidence>
<dbReference type="EMBL" id="JAFBCV010000020">
    <property type="protein sequence ID" value="MBM7841001.1"/>
    <property type="molecule type" value="Genomic_DNA"/>
</dbReference>